<dbReference type="Pfam" id="PF24924">
    <property type="entry name" value="DUF7745"/>
    <property type="match status" value="1"/>
</dbReference>
<dbReference type="AlphaFoldDB" id="A0A7J9ECV2"/>
<feature type="domain" description="DUF7745" evidence="2">
    <location>
        <begin position="114"/>
        <end position="323"/>
    </location>
</feature>
<dbReference type="EMBL" id="JABEZW010000007">
    <property type="protein sequence ID" value="MBA0770842.1"/>
    <property type="molecule type" value="Genomic_DNA"/>
</dbReference>
<sequence>MSSLDLYLRIAIGKCIPLNQTRSDFTRISVAQNDLQELKEVWEQWDDETNQLFYCNYDDLPYLLDVKVDKHLFRALAQYWNPAYSCFTFGKSCQRPEFLKKANEYNWDERDLILAHPDMKKRVDLFSLSFYGLFIFPTALGHINEAVSDLFDRLDKRVTPVPTSLAEIFRSFGACQRAGEGRFIRCAQLLLAWFHSHFWKLRRGETTFLGNSGWRFSSLQYEDVEWRAPWIIPDEILYRCGDFDYVPLLGIWGAIGYAPLLVLRQFRSRQFIPETQGLAQCEFAYKGDNYKKKVREISNAWNETHRMKRFAANPMTTPEYDWWRGKRFNDNVPESSQENTRPIEEHLQNSGGKNKAEEDLDSLKIDYKKLRLSIMTADLGKTSEQWRQEIKEEKIRADQWEKKFQDARVREDALEMDLLESQNENIGLRTWLLAGGIERGENTVVNFGDDNEDPTYPLSFTLVNVQVQLDTYPRRVPVTIKPQQYQAGTSAPVNYPIGSSSNPWDNPTNQVVLDLDDMAEMDRARVELPKQLEDQYKWLEEKFRAMENVDYLCGVDAKELSLVPNLVLPPKFKTPEFEKYNETSCPKAHITMFCRRMTGYLNNDQLLIHCF</sequence>
<comment type="caution">
    <text evidence="3">The sequence shown here is derived from an EMBL/GenBank/DDBJ whole genome shotgun (WGS) entry which is preliminary data.</text>
</comment>
<dbReference type="PANTHER" id="PTHR48200">
    <property type="entry name" value="PROTEIN, PUTATIVE-RELATED"/>
    <property type="match status" value="1"/>
</dbReference>
<protein>
    <recommendedName>
        <fullName evidence="2">DUF7745 domain-containing protein</fullName>
    </recommendedName>
</protein>
<reference evidence="3 4" key="1">
    <citation type="journal article" date="2019" name="Genome Biol. Evol.">
        <title>Insights into the evolution of the New World diploid cottons (Gossypium, subgenus Houzingenia) based on genome sequencing.</title>
        <authorList>
            <person name="Grover C.E."/>
            <person name="Arick M.A. 2nd"/>
            <person name="Thrash A."/>
            <person name="Conover J.L."/>
            <person name="Sanders W.S."/>
            <person name="Peterson D.G."/>
            <person name="Frelichowski J.E."/>
            <person name="Scheffler J.A."/>
            <person name="Scheffler B.E."/>
            <person name="Wendel J.F."/>
        </authorList>
    </citation>
    <scope>NUCLEOTIDE SEQUENCE [LARGE SCALE GENOMIC DNA]</scope>
    <source>
        <strain evidence="3">8</strain>
        <tissue evidence="3">Leaf</tissue>
    </source>
</reference>
<evidence type="ECO:0000313" key="4">
    <source>
        <dbReference type="Proteomes" id="UP000593568"/>
    </source>
</evidence>
<dbReference type="PANTHER" id="PTHR48200:SF1">
    <property type="entry name" value="AMINOTRANSFERASE-LIKE PLANT MOBILE DOMAIN-CONTAINING PROTEIN"/>
    <property type="match status" value="1"/>
</dbReference>
<keyword evidence="4" id="KW-1185">Reference proteome</keyword>
<evidence type="ECO:0000313" key="3">
    <source>
        <dbReference type="EMBL" id="MBA0770842.1"/>
    </source>
</evidence>
<name>A0A7J9ECV2_9ROSI</name>
<organism evidence="3 4">
    <name type="scientific">Gossypium trilobum</name>
    <dbReference type="NCBI Taxonomy" id="34281"/>
    <lineage>
        <taxon>Eukaryota</taxon>
        <taxon>Viridiplantae</taxon>
        <taxon>Streptophyta</taxon>
        <taxon>Embryophyta</taxon>
        <taxon>Tracheophyta</taxon>
        <taxon>Spermatophyta</taxon>
        <taxon>Magnoliopsida</taxon>
        <taxon>eudicotyledons</taxon>
        <taxon>Gunneridae</taxon>
        <taxon>Pentapetalae</taxon>
        <taxon>rosids</taxon>
        <taxon>malvids</taxon>
        <taxon>Malvales</taxon>
        <taxon>Malvaceae</taxon>
        <taxon>Malvoideae</taxon>
        <taxon>Gossypium</taxon>
    </lineage>
</organism>
<gene>
    <name evidence="3" type="ORF">Gotri_019414</name>
</gene>
<dbReference type="InterPro" id="IPR056647">
    <property type="entry name" value="DUF7745"/>
</dbReference>
<evidence type="ECO:0000256" key="1">
    <source>
        <dbReference type="SAM" id="MobiDB-lite"/>
    </source>
</evidence>
<evidence type="ECO:0000259" key="2">
    <source>
        <dbReference type="Pfam" id="PF24924"/>
    </source>
</evidence>
<dbReference type="Proteomes" id="UP000593568">
    <property type="component" value="Unassembled WGS sequence"/>
</dbReference>
<proteinExistence type="predicted"/>
<feature type="region of interest" description="Disordered" evidence="1">
    <location>
        <begin position="331"/>
        <end position="356"/>
    </location>
</feature>
<accession>A0A7J9ECV2</accession>